<reference evidence="1 2" key="1">
    <citation type="submission" date="2024-10" db="EMBL/GenBank/DDBJ databases">
        <title>The Natural Products Discovery Center: Release of the First 8490 Sequenced Strains for Exploring Actinobacteria Biosynthetic Diversity.</title>
        <authorList>
            <person name="Kalkreuter E."/>
            <person name="Kautsar S.A."/>
            <person name="Yang D."/>
            <person name="Bader C.D."/>
            <person name="Teijaro C.N."/>
            <person name="Fluegel L."/>
            <person name="Davis C.M."/>
            <person name="Simpson J.R."/>
            <person name="Lauterbach L."/>
            <person name="Steele A.D."/>
            <person name="Gui C."/>
            <person name="Meng S."/>
            <person name="Li G."/>
            <person name="Viehrig K."/>
            <person name="Ye F."/>
            <person name="Su P."/>
            <person name="Kiefer A.F."/>
            <person name="Nichols A."/>
            <person name="Cepeda A.J."/>
            <person name="Yan W."/>
            <person name="Fan B."/>
            <person name="Jiang Y."/>
            <person name="Adhikari A."/>
            <person name="Zheng C.-J."/>
            <person name="Schuster L."/>
            <person name="Cowan T.M."/>
            <person name="Smanski M.J."/>
            <person name="Chevrette M.G."/>
            <person name="De Carvalho L.P.S."/>
            <person name="Shen B."/>
        </authorList>
    </citation>
    <scope>NUCLEOTIDE SEQUENCE [LARGE SCALE GENOMIC DNA]</scope>
    <source>
        <strain evidence="1 2">NPDC001281</strain>
    </source>
</reference>
<dbReference type="RefSeq" id="WP_157545969.1">
    <property type="nucleotide sequence ID" value="NZ_BBYK01000065.1"/>
</dbReference>
<name>A0ABW6VF26_MICFU</name>
<keyword evidence="2" id="KW-1185">Reference proteome</keyword>
<comment type="caution">
    <text evidence="1">The sequence shown here is derived from an EMBL/GenBank/DDBJ whole genome shotgun (WGS) entry which is preliminary data.</text>
</comment>
<proteinExistence type="predicted"/>
<evidence type="ECO:0000313" key="1">
    <source>
        <dbReference type="EMBL" id="MFF4777835.1"/>
    </source>
</evidence>
<protein>
    <submittedName>
        <fullName evidence="1">Uncharacterized protein</fullName>
    </submittedName>
</protein>
<dbReference type="EMBL" id="JBIAXI010000026">
    <property type="protein sequence ID" value="MFF4777835.1"/>
    <property type="molecule type" value="Genomic_DNA"/>
</dbReference>
<sequence length="46" mass="5195">MTAKSHMTVIRSRFGEGETIVRRDVFLERVWTASPLPTLPPDLPGE</sequence>
<dbReference type="Proteomes" id="UP001602119">
    <property type="component" value="Unassembled WGS sequence"/>
</dbReference>
<organism evidence="1 2">
    <name type="scientific">Microtetraspora fusca</name>
    <dbReference type="NCBI Taxonomy" id="1997"/>
    <lineage>
        <taxon>Bacteria</taxon>
        <taxon>Bacillati</taxon>
        <taxon>Actinomycetota</taxon>
        <taxon>Actinomycetes</taxon>
        <taxon>Streptosporangiales</taxon>
        <taxon>Streptosporangiaceae</taxon>
        <taxon>Microtetraspora</taxon>
    </lineage>
</organism>
<evidence type="ECO:0000313" key="2">
    <source>
        <dbReference type="Proteomes" id="UP001602119"/>
    </source>
</evidence>
<gene>
    <name evidence="1" type="ORF">ACFY05_33915</name>
</gene>
<accession>A0ABW6VF26</accession>